<sequence>MYDLLIKHFNRYVSLTPEEQDLCIDFFQYRKLRKHQYLLQEGDVSRHETYILKGCIRVYEVDEKGQEHILQFGVEDWWVGDLLSYWTGTPSTLNIDCVEDCEVLQITQEKNEELCMAIPKLERHFRKLIQAAYVASQRRIHSSISKTALERYQEFIAKYPEIDQRVPNHYIASYLGITPQSLSRVRSHKPNSARS</sequence>
<feature type="domain" description="Cyclic nucleotide-binding" evidence="1">
    <location>
        <begin position="11"/>
        <end position="114"/>
    </location>
</feature>
<dbReference type="Pfam" id="PF00027">
    <property type="entry name" value="cNMP_binding"/>
    <property type="match status" value="1"/>
</dbReference>
<proteinExistence type="predicted"/>
<dbReference type="AlphaFoldDB" id="A0A4R1B277"/>
<protein>
    <submittedName>
        <fullName evidence="2">Crp/Fnr family transcriptional regulator</fullName>
    </submittedName>
</protein>
<dbReference type="InterPro" id="IPR018490">
    <property type="entry name" value="cNMP-bd_dom_sf"/>
</dbReference>
<dbReference type="PROSITE" id="PS50042">
    <property type="entry name" value="CNMP_BINDING_3"/>
    <property type="match status" value="1"/>
</dbReference>
<organism evidence="2 3">
    <name type="scientific">Flaviaesturariibacter flavus</name>
    <dbReference type="NCBI Taxonomy" id="2502780"/>
    <lineage>
        <taxon>Bacteria</taxon>
        <taxon>Pseudomonadati</taxon>
        <taxon>Bacteroidota</taxon>
        <taxon>Chitinophagia</taxon>
        <taxon>Chitinophagales</taxon>
        <taxon>Chitinophagaceae</taxon>
        <taxon>Flaviaestuariibacter</taxon>
    </lineage>
</organism>
<dbReference type="SUPFAM" id="SSF51206">
    <property type="entry name" value="cAMP-binding domain-like"/>
    <property type="match status" value="1"/>
</dbReference>
<dbReference type="OrthoDB" id="9152304at2"/>
<evidence type="ECO:0000313" key="3">
    <source>
        <dbReference type="Proteomes" id="UP000295334"/>
    </source>
</evidence>
<keyword evidence="3" id="KW-1185">Reference proteome</keyword>
<gene>
    <name evidence="2" type="ORF">EPD60_16505</name>
</gene>
<name>A0A4R1B277_9BACT</name>
<dbReference type="EMBL" id="SJZI01000052">
    <property type="protein sequence ID" value="TCJ12152.1"/>
    <property type="molecule type" value="Genomic_DNA"/>
</dbReference>
<dbReference type="Proteomes" id="UP000295334">
    <property type="component" value="Unassembled WGS sequence"/>
</dbReference>
<comment type="caution">
    <text evidence="2">The sequence shown here is derived from an EMBL/GenBank/DDBJ whole genome shotgun (WGS) entry which is preliminary data.</text>
</comment>
<dbReference type="InterPro" id="IPR000595">
    <property type="entry name" value="cNMP-bd_dom"/>
</dbReference>
<reference evidence="2 3" key="1">
    <citation type="submission" date="2019-03" db="EMBL/GenBank/DDBJ databases">
        <authorList>
            <person name="Kim M.K.M."/>
        </authorList>
    </citation>
    <scope>NUCLEOTIDE SEQUENCE [LARGE SCALE GENOMIC DNA]</scope>
    <source>
        <strain evidence="2 3">17J68-12</strain>
    </source>
</reference>
<dbReference type="InterPro" id="IPR014710">
    <property type="entry name" value="RmlC-like_jellyroll"/>
</dbReference>
<dbReference type="Gene3D" id="2.60.120.10">
    <property type="entry name" value="Jelly Rolls"/>
    <property type="match status" value="1"/>
</dbReference>
<accession>A0A4R1B277</accession>
<dbReference type="CDD" id="cd00038">
    <property type="entry name" value="CAP_ED"/>
    <property type="match status" value="1"/>
</dbReference>
<evidence type="ECO:0000259" key="1">
    <source>
        <dbReference type="PROSITE" id="PS50042"/>
    </source>
</evidence>
<evidence type="ECO:0000313" key="2">
    <source>
        <dbReference type="EMBL" id="TCJ12152.1"/>
    </source>
</evidence>
<dbReference type="RefSeq" id="WP_131450628.1">
    <property type="nucleotide sequence ID" value="NZ_SJZI01000052.1"/>
</dbReference>